<comment type="caution">
    <text evidence="7">The sequence shown here is derived from an EMBL/GenBank/DDBJ whole genome shotgun (WGS) entry which is preliminary data.</text>
</comment>
<dbReference type="PANTHER" id="PTHR46847:SF1">
    <property type="entry name" value="D-ALLOSE-BINDING PERIPLASMIC PROTEIN-RELATED"/>
    <property type="match status" value="1"/>
</dbReference>
<gene>
    <name evidence="7" type="ORF">GCM10010916_08180</name>
</gene>
<dbReference type="GO" id="GO:0030246">
    <property type="term" value="F:carbohydrate binding"/>
    <property type="evidence" value="ECO:0007669"/>
    <property type="project" value="UniProtKB-ARBA"/>
</dbReference>
<dbReference type="Pfam" id="PF13407">
    <property type="entry name" value="Peripla_BP_4"/>
    <property type="match status" value="1"/>
</dbReference>
<evidence type="ECO:0000313" key="7">
    <source>
        <dbReference type="EMBL" id="GGF93175.1"/>
    </source>
</evidence>
<feature type="domain" description="Periplasmic binding protein" evidence="6">
    <location>
        <begin position="109"/>
        <end position="361"/>
    </location>
</feature>
<evidence type="ECO:0000256" key="4">
    <source>
        <dbReference type="SAM" id="MobiDB-lite"/>
    </source>
</evidence>
<dbReference type="AlphaFoldDB" id="A0A917CNH9"/>
<evidence type="ECO:0000259" key="6">
    <source>
        <dbReference type="Pfam" id="PF13407"/>
    </source>
</evidence>
<dbReference type="EMBL" id="BMGR01000002">
    <property type="protein sequence ID" value="GGF93175.1"/>
    <property type="molecule type" value="Genomic_DNA"/>
</dbReference>
<evidence type="ECO:0000256" key="5">
    <source>
        <dbReference type="SAM" id="SignalP"/>
    </source>
</evidence>
<dbReference type="CDD" id="cd06316">
    <property type="entry name" value="PBP1_ABC_sugar_binding-like"/>
    <property type="match status" value="1"/>
</dbReference>
<dbReference type="RefSeq" id="WP_229724944.1">
    <property type="nucleotide sequence ID" value="NZ_BMGR01000002.1"/>
</dbReference>
<proteinExistence type="inferred from homology"/>
<dbReference type="PROSITE" id="PS51257">
    <property type="entry name" value="PROKAR_LIPOPROTEIN"/>
    <property type="match status" value="1"/>
</dbReference>
<evidence type="ECO:0000256" key="2">
    <source>
        <dbReference type="ARBA" id="ARBA00007639"/>
    </source>
</evidence>
<evidence type="ECO:0000256" key="1">
    <source>
        <dbReference type="ARBA" id="ARBA00004196"/>
    </source>
</evidence>
<feature type="chain" id="PRO_5039675212" description="Periplasmic binding protein domain-containing protein" evidence="5">
    <location>
        <begin position="23"/>
        <end position="408"/>
    </location>
</feature>
<accession>A0A917CNH9</accession>
<dbReference type="PANTHER" id="PTHR46847">
    <property type="entry name" value="D-ALLOSE-BINDING PERIPLASMIC PROTEIN-RELATED"/>
    <property type="match status" value="1"/>
</dbReference>
<evidence type="ECO:0000256" key="3">
    <source>
        <dbReference type="ARBA" id="ARBA00022729"/>
    </source>
</evidence>
<feature type="signal peptide" evidence="5">
    <location>
        <begin position="1"/>
        <end position="22"/>
    </location>
</feature>
<reference evidence="7" key="1">
    <citation type="journal article" date="2014" name="Int. J. Syst. Evol. Microbiol.">
        <title>Complete genome sequence of Corynebacterium casei LMG S-19264T (=DSM 44701T), isolated from a smear-ripened cheese.</title>
        <authorList>
            <consortium name="US DOE Joint Genome Institute (JGI-PGF)"/>
            <person name="Walter F."/>
            <person name="Albersmeier A."/>
            <person name="Kalinowski J."/>
            <person name="Ruckert C."/>
        </authorList>
    </citation>
    <scope>NUCLEOTIDE SEQUENCE</scope>
    <source>
        <strain evidence="7">CGMCC 1.12987</strain>
    </source>
</reference>
<dbReference type="SUPFAM" id="SSF53822">
    <property type="entry name" value="Periplasmic binding protein-like I"/>
    <property type="match status" value="1"/>
</dbReference>
<comment type="similarity">
    <text evidence="2">Belongs to the bacterial solute-binding protein 2 family.</text>
</comment>
<dbReference type="InterPro" id="IPR025997">
    <property type="entry name" value="SBP_2_dom"/>
</dbReference>
<comment type="subcellular location">
    <subcellularLocation>
        <location evidence="1">Cell envelope</location>
    </subcellularLocation>
</comment>
<sequence>MKTKSFRIILSCMMVVVLLVIAACGSSNNTNTEPEAAAANTAEAPQANAENTAGSEPAATAVDPDAELAKMKGQVLSMGPYGEEPIPISVLEVTDEDIAKLKEMNVTAALSLHYGGNDWSNAQVKGIQDEAARLGIEVIAVTDANFKPDKQTADIETIMAKKPDILFIVPSDPVALAPVYKKAAAAGIKIISIGQPSKDGKPGEDYVTVVGTDDVGNGIITAHQIARELGGEGKIGIIFHQADFSVTRNRYEGFKKTIEEMYPNIEIVVEQGVAGPDFTGDAEKAASAFLMRHPDLDAIWGPWDVPAEGIIVAARNAGRDDLVIATMDLGKNVAIDMAKGGMIKGIGATLVYDLGIAEVRAGALSMLGKEVPVFVQAHGLAVDKSNVLEAWTQVYGTEPPQELVNAAK</sequence>
<feature type="region of interest" description="Disordered" evidence="4">
    <location>
        <begin position="30"/>
        <end position="58"/>
    </location>
</feature>
<dbReference type="GO" id="GO:0030313">
    <property type="term" value="C:cell envelope"/>
    <property type="evidence" value="ECO:0007669"/>
    <property type="project" value="UniProtKB-SubCell"/>
</dbReference>
<protein>
    <recommendedName>
        <fullName evidence="6">Periplasmic binding protein domain-containing protein</fullName>
    </recommendedName>
</protein>
<keyword evidence="3 5" id="KW-0732">Signal</keyword>
<dbReference type="InterPro" id="IPR028082">
    <property type="entry name" value="Peripla_BP_I"/>
</dbReference>
<keyword evidence="8" id="KW-1185">Reference proteome</keyword>
<feature type="compositionally biased region" description="Low complexity" evidence="4">
    <location>
        <begin position="30"/>
        <end position="53"/>
    </location>
</feature>
<name>A0A917CNH9_9BACL</name>
<evidence type="ECO:0000313" key="8">
    <source>
        <dbReference type="Proteomes" id="UP000644756"/>
    </source>
</evidence>
<dbReference type="Proteomes" id="UP000644756">
    <property type="component" value="Unassembled WGS sequence"/>
</dbReference>
<reference evidence="7" key="2">
    <citation type="submission" date="2020-09" db="EMBL/GenBank/DDBJ databases">
        <authorList>
            <person name="Sun Q."/>
            <person name="Zhou Y."/>
        </authorList>
    </citation>
    <scope>NUCLEOTIDE SEQUENCE</scope>
    <source>
        <strain evidence="7">CGMCC 1.12987</strain>
    </source>
</reference>
<dbReference type="Gene3D" id="3.40.50.2300">
    <property type="match status" value="2"/>
</dbReference>
<organism evidence="7 8">
    <name type="scientific">Paenibacillus abyssi</name>
    <dbReference type="NCBI Taxonomy" id="1340531"/>
    <lineage>
        <taxon>Bacteria</taxon>
        <taxon>Bacillati</taxon>
        <taxon>Bacillota</taxon>
        <taxon>Bacilli</taxon>
        <taxon>Bacillales</taxon>
        <taxon>Paenibacillaceae</taxon>
        <taxon>Paenibacillus</taxon>
    </lineage>
</organism>